<proteinExistence type="predicted"/>
<dbReference type="Proteomes" id="UP000501253">
    <property type="component" value="Chromosome"/>
</dbReference>
<dbReference type="GO" id="GO:0009244">
    <property type="term" value="P:lipopolysaccharide core region biosynthetic process"/>
    <property type="evidence" value="ECO:0007669"/>
    <property type="project" value="TreeGrafter"/>
</dbReference>
<dbReference type="GO" id="GO:0005829">
    <property type="term" value="C:cytosol"/>
    <property type="evidence" value="ECO:0007669"/>
    <property type="project" value="TreeGrafter"/>
</dbReference>
<dbReference type="AlphaFoldDB" id="A0A6H1WRG7"/>
<dbReference type="PANTHER" id="PTHR30160">
    <property type="entry name" value="TETRAACYLDISACCHARIDE 4'-KINASE-RELATED"/>
    <property type="match status" value="1"/>
</dbReference>
<evidence type="ECO:0000256" key="2">
    <source>
        <dbReference type="ARBA" id="ARBA00022679"/>
    </source>
</evidence>
<evidence type="ECO:0000313" key="5">
    <source>
        <dbReference type="Proteomes" id="UP000501253"/>
    </source>
</evidence>
<keyword evidence="5" id="KW-1185">Reference proteome</keyword>
<dbReference type="GO" id="GO:0008713">
    <property type="term" value="F:ADP-heptose-lipopolysaccharide heptosyltransferase activity"/>
    <property type="evidence" value="ECO:0007669"/>
    <property type="project" value="TreeGrafter"/>
</dbReference>
<dbReference type="RefSeq" id="WP_168719143.1">
    <property type="nucleotide sequence ID" value="NZ_CP042909.1"/>
</dbReference>
<name>A0A6H1WRG7_9BACT</name>
<keyword evidence="2 4" id="KW-0808">Transferase</keyword>
<feature type="region of interest" description="Disordered" evidence="3">
    <location>
        <begin position="271"/>
        <end position="307"/>
    </location>
</feature>
<dbReference type="EMBL" id="CP042909">
    <property type="protein sequence ID" value="QJA05783.1"/>
    <property type="molecule type" value="Genomic_DNA"/>
</dbReference>
<dbReference type="CDD" id="cd03789">
    <property type="entry name" value="GT9_LPS_heptosyltransferase"/>
    <property type="match status" value="1"/>
</dbReference>
<protein>
    <submittedName>
        <fullName evidence="4">Glycosyltransferase family 9 protein</fullName>
    </submittedName>
</protein>
<reference evidence="4 5" key="1">
    <citation type="submission" date="2019-08" db="EMBL/GenBank/DDBJ databases">
        <title>Complete genome sequence of Thermosulfurimonas marina SU872T, an anaerobic thermophilic chemolithoautotrophic bacterium isolated from a shallow marine hydrothermal vent.</title>
        <authorList>
            <person name="Allioux M."/>
            <person name="Jebbar M."/>
            <person name="Slobodkina G."/>
            <person name="Slobodkin A."/>
            <person name="Moalic Y."/>
            <person name="Frolova A."/>
            <person name="Shao Z."/>
            <person name="Alain K."/>
        </authorList>
    </citation>
    <scope>NUCLEOTIDE SEQUENCE [LARGE SCALE GENOMIC DNA]</scope>
    <source>
        <strain evidence="4 5">SU872</strain>
    </source>
</reference>
<feature type="compositionally biased region" description="Basic and acidic residues" evidence="3">
    <location>
        <begin position="271"/>
        <end position="281"/>
    </location>
</feature>
<dbReference type="InterPro" id="IPR051199">
    <property type="entry name" value="LPS_LOS_Heptosyltrfase"/>
</dbReference>
<gene>
    <name evidence="4" type="ORF">FVE67_02750</name>
</gene>
<evidence type="ECO:0000313" key="4">
    <source>
        <dbReference type="EMBL" id="QJA05783.1"/>
    </source>
</evidence>
<dbReference type="KEGG" id="tmai:FVE67_02750"/>
<dbReference type="SUPFAM" id="SSF53756">
    <property type="entry name" value="UDP-Glycosyltransferase/glycogen phosphorylase"/>
    <property type="match status" value="1"/>
</dbReference>
<evidence type="ECO:0000256" key="1">
    <source>
        <dbReference type="ARBA" id="ARBA00022676"/>
    </source>
</evidence>
<dbReference type="InterPro" id="IPR002201">
    <property type="entry name" value="Glyco_trans_9"/>
</dbReference>
<evidence type="ECO:0000256" key="3">
    <source>
        <dbReference type="SAM" id="MobiDB-lite"/>
    </source>
</evidence>
<sequence>MIALWHEGALGDLLLSRLAIAFLARKEPAILFARSEARVLYQKAGLVTQSFSTETPFRKIQPQRVYFFSRTEAPRAYLERLFFGTDLLRVPTLPQTRHHLALFQLAAAGGSLEEVRGALLLRPSDFRPRPAYLLVHPGSGGRSKCYPPQDLRQALAELSGLPVKVILGPAEEDLAPLFQEFNPVLSRSMEEALSALSRARAFVGNDSGLTHLAAALGVPTLALFGPTDPALWAPFGGRVRVLCPFEALTPQRLAREMADFFSTTPRWVARKEASLPPKEEPPGVDTPRLAEPWGAGGPESGPPRDFGELTLLGVEVVAVEEAPH</sequence>
<dbReference type="Pfam" id="PF01075">
    <property type="entry name" value="Glyco_transf_9"/>
    <property type="match status" value="1"/>
</dbReference>
<organism evidence="4 5">
    <name type="scientific">Thermosulfurimonas marina</name>
    <dbReference type="NCBI Taxonomy" id="2047767"/>
    <lineage>
        <taxon>Bacteria</taxon>
        <taxon>Pseudomonadati</taxon>
        <taxon>Thermodesulfobacteriota</taxon>
        <taxon>Thermodesulfobacteria</taxon>
        <taxon>Thermodesulfobacteriales</taxon>
        <taxon>Thermodesulfobacteriaceae</taxon>
        <taxon>Thermosulfurimonas</taxon>
    </lineage>
</organism>
<accession>A0A6H1WRG7</accession>
<keyword evidence="1" id="KW-0328">Glycosyltransferase</keyword>
<dbReference type="Gene3D" id="3.40.50.2000">
    <property type="entry name" value="Glycogen Phosphorylase B"/>
    <property type="match status" value="1"/>
</dbReference>